<dbReference type="GeneID" id="65098806"/>
<keyword evidence="2" id="KW-1185">Reference proteome</keyword>
<protein>
    <submittedName>
        <fullName evidence="1">Uncharacterized protein</fullName>
    </submittedName>
</protein>
<reference evidence="1 2" key="1">
    <citation type="submission" date="2021-05" db="EMBL/GenBank/DDBJ databases">
        <title>A novel Methanospirillum isolate from a pyrite-forming mixed culture.</title>
        <authorList>
            <person name="Bunk B."/>
            <person name="Sproer C."/>
            <person name="Spring S."/>
            <person name="Pester M."/>
        </authorList>
    </citation>
    <scope>NUCLEOTIDE SEQUENCE [LARGE SCALE GENOMIC DNA]</scope>
    <source>
        <strain evidence="1 2">J.3.6.1-F.2.7.3</strain>
    </source>
</reference>
<dbReference type="KEGG" id="mrtj:KHC33_16440"/>
<organism evidence="1 2">
    <name type="scientific">Methanospirillum purgamenti</name>
    <dbReference type="NCBI Taxonomy" id="2834276"/>
    <lineage>
        <taxon>Archaea</taxon>
        <taxon>Methanobacteriati</taxon>
        <taxon>Methanobacteriota</taxon>
        <taxon>Stenosarchaea group</taxon>
        <taxon>Methanomicrobia</taxon>
        <taxon>Methanomicrobiales</taxon>
        <taxon>Methanospirillaceae</taxon>
        <taxon>Methanospirillum</taxon>
    </lineage>
</organism>
<name>A0A8E7B0Z9_9EURY</name>
<evidence type="ECO:0000313" key="1">
    <source>
        <dbReference type="EMBL" id="QVV88869.1"/>
    </source>
</evidence>
<dbReference type="AlphaFoldDB" id="A0A8E7B0Z9"/>
<accession>A0A8E7B0Z9</accession>
<dbReference type="Proteomes" id="UP000680656">
    <property type="component" value="Chromosome"/>
</dbReference>
<dbReference type="RefSeq" id="WP_214419672.1">
    <property type="nucleotide sequence ID" value="NZ_CP075546.1"/>
</dbReference>
<dbReference type="EMBL" id="CP075546">
    <property type="protein sequence ID" value="QVV88869.1"/>
    <property type="molecule type" value="Genomic_DNA"/>
</dbReference>
<gene>
    <name evidence="1" type="ORF">KHC33_16440</name>
</gene>
<proteinExistence type="predicted"/>
<sequence>MNRRNLFVLDVFSYGFIEHKGDNKYQDFVWTITSDYEEAPEDAFHYRILSTNTYSLWSDELPDSRSYVS</sequence>
<evidence type="ECO:0000313" key="2">
    <source>
        <dbReference type="Proteomes" id="UP000680656"/>
    </source>
</evidence>